<dbReference type="KEGG" id="hcu:MUN79_18390"/>
<dbReference type="InterPro" id="IPR050297">
    <property type="entry name" value="LipidA_mod_glycosyltrf_83"/>
</dbReference>
<sequence length="338" mass="38364">MDYSLTAPARQTGPLPAFELPHNTRSYWYWAAGALLTLGVLLRLFQFFDNRSLWIDETFLANSLIRRDFLALSQPNLEYEQKAPILFLWACRLAVLLFGKGEMALRLVPLLCGLASLGIFWQVARTFLKPVGVVVAVGILALAPPLVYHSVEAKQYSSELLGTVLALWLYTRLHHRPDLRSRLLWGLGGASLVWFSYAVIFVLLGMAGGISLYYLLTRQGKLLGRYVLPFGLWILSFGLNYYFFTGRYTESLWLVHWFGARHAFLPLHLSADSGKWTLFSLYMLLDYPLGLFWEPVVGGAPCPGQCFGLCRCCAGWWDWSSYSGATKSWCWCYCSRCC</sequence>
<dbReference type="EMBL" id="CP095046">
    <property type="protein sequence ID" value="UOQ70662.1"/>
    <property type="molecule type" value="Genomic_DNA"/>
</dbReference>
<dbReference type="Proteomes" id="UP000831796">
    <property type="component" value="Chromosome"/>
</dbReference>
<dbReference type="Pfam" id="PF13231">
    <property type="entry name" value="PMT_2"/>
    <property type="match status" value="1"/>
</dbReference>
<feature type="domain" description="Glycosyltransferase RgtA/B/C/D-like" evidence="9">
    <location>
        <begin position="83"/>
        <end position="221"/>
    </location>
</feature>
<keyword evidence="11" id="KW-1185">Reference proteome</keyword>
<accession>A0A8T9Q185</accession>
<evidence type="ECO:0000256" key="8">
    <source>
        <dbReference type="SAM" id="Phobius"/>
    </source>
</evidence>
<keyword evidence="5 8" id="KW-0812">Transmembrane</keyword>
<dbReference type="AlphaFoldDB" id="A0A8T9Q185"/>
<feature type="transmembrane region" description="Helical" evidence="8">
    <location>
        <begin position="131"/>
        <end position="149"/>
    </location>
</feature>
<dbReference type="GO" id="GO:0005886">
    <property type="term" value="C:plasma membrane"/>
    <property type="evidence" value="ECO:0007669"/>
    <property type="project" value="UniProtKB-SubCell"/>
</dbReference>
<feature type="transmembrane region" description="Helical" evidence="8">
    <location>
        <begin position="105"/>
        <end position="124"/>
    </location>
</feature>
<evidence type="ECO:0000256" key="5">
    <source>
        <dbReference type="ARBA" id="ARBA00022692"/>
    </source>
</evidence>
<gene>
    <name evidence="10" type="ORF">MUN79_18390</name>
</gene>
<dbReference type="PANTHER" id="PTHR33908">
    <property type="entry name" value="MANNOSYLTRANSFERASE YKCB-RELATED"/>
    <property type="match status" value="1"/>
</dbReference>
<keyword evidence="7 8" id="KW-0472">Membrane</keyword>
<feature type="transmembrane region" description="Helical" evidence="8">
    <location>
        <begin position="183"/>
        <end position="214"/>
    </location>
</feature>
<keyword evidence="3" id="KW-0328">Glycosyltransferase</keyword>
<evidence type="ECO:0000256" key="2">
    <source>
        <dbReference type="ARBA" id="ARBA00022475"/>
    </source>
</evidence>
<protein>
    <submittedName>
        <fullName evidence="10">Glycosyltransferase family 39 protein</fullName>
    </submittedName>
</protein>
<dbReference type="GO" id="GO:0016763">
    <property type="term" value="F:pentosyltransferase activity"/>
    <property type="evidence" value="ECO:0007669"/>
    <property type="project" value="TreeGrafter"/>
</dbReference>
<evidence type="ECO:0000256" key="1">
    <source>
        <dbReference type="ARBA" id="ARBA00004651"/>
    </source>
</evidence>
<dbReference type="GO" id="GO:0009103">
    <property type="term" value="P:lipopolysaccharide biosynthetic process"/>
    <property type="evidence" value="ECO:0007669"/>
    <property type="project" value="UniProtKB-ARBA"/>
</dbReference>
<evidence type="ECO:0000256" key="7">
    <source>
        <dbReference type="ARBA" id="ARBA00023136"/>
    </source>
</evidence>
<dbReference type="RefSeq" id="WP_244674080.1">
    <property type="nucleotide sequence ID" value="NZ_CP095046.1"/>
</dbReference>
<feature type="transmembrane region" description="Helical" evidence="8">
    <location>
        <begin position="226"/>
        <end position="244"/>
    </location>
</feature>
<evidence type="ECO:0000256" key="3">
    <source>
        <dbReference type="ARBA" id="ARBA00022676"/>
    </source>
</evidence>
<dbReference type="InterPro" id="IPR038731">
    <property type="entry name" value="RgtA/B/C-like"/>
</dbReference>
<evidence type="ECO:0000313" key="10">
    <source>
        <dbReference type="EMBL" id="UOQ70662.1"/>
    </source>
</evidence>
<keyword evidence="4" id="KW-0808">Transferase</keyword>
<name>A0A8T9Q185_9BACT</name>
<evidence type="ECO:0000256" key="4">
    <source>
        <dbReference type="ARBA" id="ARBA00022679"/>
    </source>
</evidence>
<evidence type="ECO:0000256" key="6">
    <source>
        <dbReference type="ARBA" id="ARBA00022989"/>
    </source>
</evidence>
<dbReference type="PANTHER" id="PTHR33908:SF11">
    <property type="entry name" value="MEMBRANE PROTEIN"/>
    <property type="match status" value="1"/>
</dbReference>
<evidence type="ECO:0000313" key="11">
    <source>
        <dbReference type="Proteomes" id="UP000831796"/>
    </source>
</evidence>
<evidence type="ECO:0000259" key="9">
    <source>
        <dbReference type="Pfam" id="PF13231"/>
    </source>
</evidence>
<organism evidence="10 11">
    <name type="scientific">Hymenobacter cellulosilyticus</name>
    <dbReference type="NCBI Taxonomy" id="2932248"/>
    <lineage>
        <taxon>Bacteria</taxon>
        <taxon>Pseudomonadati</taxon>
        <taxon>Bacteroidota</taxon>
        <taxon>Cytophagia</taxon>
        <taxon>Cytophagales</taxon>
        <taxon>Hymenobacteraceae</taxon>
        <taxon>Hymenobacter</taxon>
    </lineage>
</organism>
<keyword evidence="6 8" id="KW-1133">Transmembrane helix</keyword>
<comment type="subcellular location">
    <subcellularLocation>
        <location evidence="1">Cell membrane</location>
        <topology evidence="1">Multi-pass membrane protein</topology>
    </subcellularLocation>
</comment>
<proteinExistence type="predicted"/>
<keyword evidence="2" id="KW-1003">Cell membrane</keyword>
<feature type="transmembrane region" description="Helical" evidence="8">
    <location>
        <begin position="27"/>
        <end position="45"/>
    </location>
</feature>
<reference evidence="10" key="1">
    <citation type="submission" date="2022-04" db="EMBL/GenBank/DDBJ databases">
        <title>Hymenobacter sp. isolated from the air.</title>
        <authorList>
            <person name="Won M."/>
            <person name="Lee C.-M."/>
            <person name="Woen H.-Y."/>
            <person name="Kwon S.-W."/>
        </authorList>
    </citation>
    <scope>NUCLEOTIDE SEQUENCE</scope>
    <source>
        <strain evidence="10">5116S-3</strain>
    </source>
</reference>